<dbReference type="STRING" id="502025.Hoch_2283"/>
<gene>
    <name evidence="12" type="ordered locus">Hoch_2283</name>
</gene>
<dbReference type="Proteomes" id="UP000001880">
    <property type="component" value="Chromosome"/>
</dbReference>
<evidence type="ECO:0000256" key="8">
    <source>
        <dbReference type="ARBA" id="ARBA00023070"/>
    </source>
</evidence>
<evidence type="ECO:0000256" key="3">
    <source>
        <dbReference type="ARBA" id="ARBA00005833"/>
    </source>
</evidence>
<comment type="similarity">
    <text evidence="4">Belongs to the flavin monoamine oxidase family.</text>
</comment>
<dbReference type="PRINTS" id="PR00757">
    <property type="entry name" value="AMINEOXDASEF"/>
</dbReference>
<dbReference type="GO" id="GO:0006598">
    <property type="term" value="P:polyamine catabolic process"/>
    <property type="evidence" value="ECO:0007669"/>
    <property type="project" value="TreeGrafter"/>
</dbReference>
<feature type="binding site" evidence="10">
    <location>
        <position position="314"/>
    </location>
    <ligand>
        <name>substrate</name>
    </ligand>
</feature>
<keyword evidence="13" id="KW-1185">Reference proteome</keyword>
<dbReference type="InterPro" id="IPR036188">
    <property type="entry name" value="FAD/NAD-bd_sf"/>
</dbReference>
<dbReference type="GO" id="GO:0009851">
    <property type="term" value="P:auxin biosynthetic process"/>
    <property type="evidence" value="ECO:0007669"/>
    <property type="project" value="UniProtKB-KW"/>
</dbReference>
<comment type="pathway">
    <text evidence="2">Plant hormone metabolism; auxin biosynthesis.</text>
</comment>
<comment type="cofactor">
    <cofactor evidence="1">
        <name>FAD</name>
        <dbReference type="ChEBI" id="CHEBI:57692"/>
    </cofactor>
</comment>
<keyword evidence="7" id="KW-0560">Oxidoreductase</keyword>
<dbReference type="SUPFAM" id="SSF51905">
    <property type="entry name" value="FAD/NAD(P)-binding domain"/>
    <property type="match status" value="1"/>
</dbReference>
<evidence type="ECO:0000313" key="13">
    <source>
        <dbReference type="Proteomes" id="UP000001880"/>
    </source>
</evidence>
<evidence type="ECO:0000256" key="7">
    <source>
        <dbReference type="ARBA" id="ARBA00023002"/>
    </source>
</evidence>
<dbReference type="HOGENOM" id="CLU_004498_10_3_7"/>
<dbReference type="InterPro" id="IPR002937">
    <property type="entry name" value="Amino_oxidase"/>
</dbReference>
<sequence length="427" mass="45634">MEEDMWDVIIVGAGIAGLGAARRLVDAGLRVLVLEARARIGGRIHSDRSLGVAVDLGASWIHGVTGNPITALARAHGVRAALAQHAAFDLWDAAGCRLALDERLNSFRDFQEVLAQATEQASRQDSLAQALARVAPAMDAREQRLFEGWKTWLALVMGADVAALSGRHWSDDEELPGPDYVIPGGCDQLLPALADGVDVRLEHAVRGVRWSDDPSQGVEIDSERGSFRAARAIITLPLGVLASGAVHFEPALPPAKQRAIAGLGMGTLDKIAMRFPAPFWPEHLSTLQMLARVPDEPVGFLSLLPHGAPVLVGFQAGAAAVTQERQSDDEIIARALGVLRRSFGGAVAEPESALVTRWHEDPWSRGSYSHVPPGASSVLYKRMATPLGQALLFAGEATSRAYPATMHGAYLSGLREAERVLAAETHE</sequence>
<evidence type="ECO:0000259" key="11">
    <source>
        <dbReference type="Pfam" id="PF01593"/>
    </source>
</evidence>
<keyword evidence="8" id="KW-0073">Auxin biosynthesis</keyword>
<feature type="binding site" evidence="10">
    <location>
        <position position="205"/>
    </location>
    <ligand>
        <name>FAD</name>
        <dbReference type="ChEBI" id="CHEBI:57692"/>
    </ligand>
</feature>
<proteinExistence type="inferred from homology"/>
<dbReference type="PANTHER" id="PTHR10742">
    <property type="entry name" value="FLAVIN MONOAMINE OXIDASE"/>
    <property type="match status" value="1"/>
</dbReference>
<dbReference type="Gene3D" id="3.50.50.60">
    <property type="entry name" value="FAD/NAD(P)-binding domain"/>
    <property type="match status" value="1"/>
</dbReference>
<evidence type="ECO:0000256" key="5">
    <source>
        <dbReference type="ARBA" id="ARBA00012535"/>
    </source>
</evidence>
<feature type="domain" description="Amine oxidase" evidence="11">
    <location>
        <begin position="15"/>
        <end position="421"/>
    </location>
</feature>
<evidence type="ECO:0000256" key="2">
    <source>
        <dbReference type="ARBA" id="ARBA00004814"/>
    </source>
</evidence>
<evidence type="ECO:0000256" key="4">
    <source>
        <dbReference type="ARBA" id="ARBA00005995"/>
    </source>
</evidence>
<dbReference type="Gene3D" id="3.90.660.10">
    <property type="match status" value="1"/>
</dbReference>
<evidence type="ECO:0000256" key="10">
    <source>
        <dbReference type="PIRSR" id="PIRSR601613-1"/>
    </source>
</evidence>
<comment type="catalytic activity">
    <reaction evidence="9">
        <text>L-tryptophan + O2 = indole-3-acetamide + CO2 + H2O</text>
        <dbReference type="Rhea" id="RHEA:16165"/>
        <dbReference type="ChEBI" id="CHEBI:15377"/>
        <dbReference type="ChEBI" id="CHEBI:15379"/>
        <dbReference type="ChEBI" id="CHEBI:16031"/>
        <dbReference type="ChEBI" id="CHEBI:16526"/>
        <dbReference type="ChEBI" id="CHEBI:57912"/>
        <dbReference type="EC" id="1.13.12.3"/>
    </reaction>
</comment>
<dbReference type="Pfam" id="PF01593">
    <property type="entry name" value="Amino_oxidase"/>
    <property type="match status" value="1"/>
</dbReference>
<evidence type="ECO:0000256" key="6">
    <source>
        <dbReference type="ARBA" id="ARBA00017871"/>
    </source>
</evidence>
<organism evidence="12 13">
    <name type="scientific">Haliangium ochraceum (strain DSM 14365 / JCM 11303 / SMP-2)</name>
    <dbReference type="NCBI Taxonomy" id="502025"/>
    <lineage>
        <taxon>Bacteria</taxon>
        <taxon>Pseudomonadati</taxon>
        <taxon>Myxococcota</taxon>
        <taxon>Polyangia</taxon>
        <taxon>Haliangiales</taxon>
        <taxon>Kofleriaceae</taxon>
        <taxon>Haliangium</taxon>
    </lineage>
</organism>
<dbReference type="EMBL" id="CP001804">
    <property type="protein sequence ID" value="ACY14826.1"/>
    <property type="molecule type" value="Genomic_DNA"/>
</dbReference>
<dbReference type="eggNOG" id="COG1231">
    <property type="taxonomic scope" value="Bacteria"/>
</dbReference>
<dbReference type="PANTHER" id="PTHR10742:SF386">
    <property type="entry name" value="LYSINE-SPECIFIC HISTONE DEMETHYLASE 1A"/>
    <property type="match status" value="1"/>
</dbReference>
<protein>
    <recommendedName>
        <fullName evidence="6">Tryptophan 2-monooxygenase</fullName>
        <ecNumber evidence="5">1.13.12.3</ecNumber>
    </recommendedName>
</protein>
<accession>D0LHZ7</accession>
<comment type="similarity">
    <text evidence="3">Belongs to the tryptophan 2-monooxygenase family.</text>
</comment>
<dbReference type="InterPro" id="IPR001613">
    <property type="entry name" value="Flavin_amine_oxidase"/>
</dbReference>
<dbReference type="SUPFAM" id="SSF54373">
    <property type="entry name" value="FAD-linked reductases, C-terminal domain"/>
    <property type="match status" value="1"/>
</dbReference>
<name>D0LHZ7_HALO1</name>
<dbReference type="GO" id="GO:0050361">
    <property type="term" value="F:tryptophan 2-monooxygenase activity"/>
    <property type="evidence" value="ECO:0007669"/>
    <property type="project" value="UniProtKB-EC"/>
</dbReference>
<feature type="binding site" evidence="10">
    <location>
        <begin position="35"/>
        <end position="36"/>
    </location>
    <ligand>
        <name>FAD</name>
        <dbReference type="ChEBI" id="CHEBI:57692"/>
    </ligand>
</feature>
<dbReference type="GO" id="GO:0046592">
    <property type="term" value="F:polyamine oxidase activity"/>
    <property type="evidence" value="ECO:0007669"/>
    <property type="project" value="TreeGrafter"/>
</dbReference>
<evidence type="ECO:0000256" key="1">
    <source>
        <dbReference type="ARBA" id="ARBA00001974"/>
    </source>
</evidence>
<evidence type="ECO:0000313" key="12">
    <source>
        <dbReference type="EMBL" id="ACY14826.1"/>
    </source>
</evidence>
<dbReference type="AlphaFoldDB" id="D0LHZ7"/>
<dbReference type="InterPro" id="IPR050281">
    <property type="entry name" value="Flavin_monoamine_oxidase"/>
</dbReference>
<reference evidence="12 13" key="1">
    <citation type="journal article" date="2010" name="Stand. Genomic Sci.">
        <title>Complete genome sequence of Haliangium ochraceum type strain (SMP-2).</title>
        <authorList>
            <consortium name="US DOE Joint Genome Institute (JGI-PGF)"/>
            <person name="Ivanova N."/>
            <person name="Daum C."/>
            <person name="Lang E."/>
            <person name="Abt B."/>
            <person name="Kopitz M."/>
            <person name="Saunders E."/>
            <person name="Lapidus A."/>
            <person name="Lucas S."/>
            <person name="Glavina Del Rio T."/>
            <person name="Nolan M."/>
            <person name="Tice H."/>
            <person name="Copeland A."/>
            <person name="Cheng J.F."/>
            <person name="Chen F."/>
            <person name="Bruce D."/>
            <person name="Goodwin L."/>
            <person name="Pitluck S."/>
            <person name="Mavromatis K."/>
            <person name="Pati A."/>
            <person name="Mikhailova N."/>
            <person name="Chen A."/>
            <person name="Palaniappan K."/>
            <person name="Land M."/>
            <person name="Hauser L."/>
            <person name="Chang Y.J."/>
            <person name="Jeffries C.D."/>
            <person name="Detter J.C."/>
            <person name="Brettin T."/>
            <person name="Rohde M."/>
            <person name="Goker M."/>
            <person name="Bristow J."/>
            <person name="Markowitz V."/>
            <person name="Eisen J.A."/>
            <person name="Hugenholtz P."/>
            <person name="Kyrpides N.C."/>
            <person name="Klenk H.P."/>
        </authorList>
    </citation>
    <scope>NUCLEOTIDE SEQUENCE [LARGE SCALE GENOMIC DNA]</scope>
    <source>
        <strain evidence="13">DSM 14365 / CIP 107738 / JCM 11303 / AJ 13395 / SMP-2</strain>
    </source>
</reference>
<dbReference type="KEGG" id="hoh:Hoch_2283"/>
<evidence type="ECO:0000256" key="9">
    <source>
        <dbReference type="ARBA" id="ARBA00047321"/>
    </source>
</evidence>
<dbReference type="EC" id="1.13.12.3" evidence="5"/>